<proteinExistence type="predicted"/>
<dbReference type="AlphaFoldDB" id="X1VND6"/>
<evidence type="ECO:0000313" key="1">
    <source>
        <dbReference type="EMBL" id="GAJ17766.1"/>
    </source>
</evidence>
<organism evidence="1">
    <name type="scientific">marine sediment metagenome</name>
    <dbReference type="NCBI Taxonomy" id="412755"/>
    <lineage>
        <taxon>unclassified sequences</taxon>
        <taxon>metagenomes</taxon>
        <taxon>ecological metagenomes</taxon>
    </lineage>
</organism>
<comment type="caution">
    <text evidence="1">The sequence shown here is derived from an EMBL/GenBank/DDBJ whole genome shotgun (WGS) entry which is preliminary data.</text>
</comment>
<reference evidence="1" key="1">
    <citation type="journal article" date="2014" name="Front. Microbiol.">
        <title>High frequency of phylogenetically diverse reductive dehalogenase-homologous genes in deep subseafloor sedimentary metagenomes.</title>
        <authorList>
            <person name="Kawai M."/>
            <person name="Futagami T."/>
            <person name="Toyoda A."/>
            <person name="Takaki Y."/>
            <person name="Nishi S."/>
            <person name="Hori S."/>
            <person name="Arai W."/>
            <person name="Tsubouchi T."/>
            <person name="Morono Y."/>
            <person name="Uchiyama I."/>
            <person name="Ito T."/>
            <person name="Fujiyama A."/>
            <person name="Inagaki F."/>
            <person name="Takami H."/>
        </authorList>
    </citation>
    <scope>NUCLEOTIDE SEQUENCE</scope>
    <source>
        <strain evidence="1">Expedition CK06-06</strain>
    </source>
</reference>
<sequence>MGGKRPPSKLLSFKDQWCATPIASLALTNVAADKDFSNVVFPTGFLPTGAIVQAIYLMVKWRKQVDSSTAANAINGASKTIRVMKNGAVWGTNDIVGMTFADNQLATEASATEGGDMIVGDVDVKGEVDDVDNETYNVRSEQTNRTDALVVDGDALTLHDVYTGFRVYYTL</sequence>
<accession>X1VND6</accession>
<gene>
    <name evidence="1" type="ORF">S12H4_54835</name>
</gene>
<protein>
    <submittedName>
        <fullName evidence="1">Uncharacterized protein</fullName>
    </submittedName>
</protein>
<name>X1VND6_9ZZZZ</name>
<dbReference type="EMBL" id="BARW01035104">
    <property type="protein sequence ID" value="GAJ17766.1"/>
    <property type="molecule type" value="Genomic_DNA"/>
</dbReference>